<keyword evidence="1" id="KW-1133">Transmembrane helix</keyword>
<protein>
    <submittedName>
        <fullName evidence="2">Uncharacterized protein</fullName>
    </submittedName>
</protein>
<gene>
    <name evidence="2" type="primary">ORF151</name>
</gene>
<sequence length="151" mass="16680">MGDWIGIRGELIGCHGTNGALRWLPTASLAEISLFVESGKESYLNRKVGLVHSHLSLIIDDLASCSSKHPAYQFIILGARSFLSTLFFLCYSRKFRKKSRLPGHSSDSSSLIEPSRKKSVAGVGPPLQLIKSAFFSVLRCTYSQVMRKNGF</sequence>
<feature type="transmembrane region" description="Helical" evidence="1">
    <location>
        <begin position="71"/>
        <end position="91"/>
    </location>
</feature>
<accession>A0A7T3V3U4</accession>
<keyword evidence="2" id="KW-0496">Mitochondrion</keyword>
<keyword evidence="1" id="KW-0472">Membrane</keyword>
<dbReference type="EMBL" id="MN635785">
    <property type="protein sequence ID" value="QPZ94345.1"/>
    <property type="molecule type" value="Genomic_DNA"/>
</dbReference>
<reference evidence="2" key="1">
    <citation type="submission" date="2019-10" db="EMBL/GenBank/DDBJ databases">
        <title>The complete Mitochondrial Genome of Chrysopogon zizanioides.</title>
        <authorList>
            <person name="Yang S."/>
            <person name="Zhang J."/>
            <person name="Liu J."/>
            <person name="Yao L."/>
            <person name="Duan P."/>
            <person name="Chen J."/>
        </authorList>
    </citation>
    <scope>NUCLEOTIDE SEQUENCE</scope>
</reference>
<evidence type="ECO:0000313" key="2">
    <source>
        <dbReference type="EMBL" id="QPZ94345.1"/>
    </source>
</evidence>
<evidence type="ECO:0000256" key="1">
    <source>
        <dbReference type="SAM" id="Phobius"/>
    </source>
</evidence>
<dbReference type="GeneID" id="65341255"/>
<organism evidence="2">
    <name type="scientific">Chrysopogon zizanioides</name>
    <name type="common">vetiver</name>
    <dbReference type="NCBI Taxonomy" id="167337"/>
    <lineage>
        <taxon>Eukaryota</taxon>
        <taxon>Viridiplantae</taxon>
        <taxon>Streptophyta</taxon>
        <taxon>Embryophyta</taxon>
        <taxon>Tracheophyta</taxon>
        <taxon>Spermatophyta</taxon>
        <taxon>Magnoliopsida</taxon>
        <taxon>Liliopsida</taxon>
        <taxon>Poales</taxon>
        <taxon>Poaceae</taxon>
        <taxon>PACMAD clade</taxon>
        <taxon>Panicoideae</taxon>
        <taxon>Andropogonodae</taxon>
        <taxon>Andropogoneae</taxon>
        <taxon>Chrysopogoninae</taxon>
        <taxon>Chrysopogon</taxon>
    </lineage>
</organism>
<name>A0A7T3V3U4_9POAL</name>
<dbReference type="RefSeq" id="YP_010131825.1">
    <property type="nucleotide sequence ID" value="NC_056367.1"/>
</dbReference>
<keyword evidence="1" id="KW-0812">Transmembrane</keyword>
<dbReference type="AlphaFoldDB" id="A0A7T3V3U4"/>
<proteinExistence type="predicted"/>
<geneLocation type="mitochondrion" evidence="2"/>